<dbReference type="EMBL" id="QGMF01000638">
    <property type="protein sequence ID" value="TVY14674.1"/>
    <property type="molecule type" value="Genomic_DNA"/>
</dbReference>
<dbReference type="InterPro" id="IPR036291">
    <property type="entry name" value="NAD(P)-bd_dom_sf"/>
</dbReference>
<evidence type="ECO:0000256" key="2">
    <source>
        <dbReference type="ARBA" id="ARBA00023002"/>
    </source>
</evidence>
<dbReference type="Proteomes" id="UP000469559">
    <property type="component" value="Unassembled WGS sequence"/>
</dbReference>
<dbReference type="AlphaFoldDB" id="A0A8T9B3S5"/>
<reference evidence="3 4" key="1">
    <citation type="submission" date="2018-05" db="EMBL/GenBank/DDBJ databases">
        <title>Whole genome sequencing for identification of molecular markers to develop diagnostic detection tools for the regulated plant pathogen Lachnellula willkommii.</title>
        <authorList>
            <person name="Giroux E."/>
            <person name="Bilodeau G."/>
        </authorList>
    </citation>
    <scope>NUCLEOTIDE SEQUENCE [LARGE SCALE GENOMIC DNA]</scope>
    <source>
        <strain evidence="3 4">CBS 203.66</strain>
    </source>
</reference>
<dbReference type="PANTHER" id="PTHR43899">
    <property type="entry name" value="RH59310P"/>
    <property type="match status" value="1"/>
</dbReference>
<comment type="caution">
    <text evidence="3">The sequence shown here is derived from an EMBL/GenBank/DDBJ whole genome shotgun (WGS) entry which is preliminary data.</text>
</comment>
<evidence type="ECO:0000313" key="3">
    <source>
        <dbReference type="EMBL" id="TVY14674.1"/>
    </source>
</evidence>
<dbReference type="SUPFAM" id="SSF51735">
    <property type="entry name" value="NAD(P)-binding Rossmann-fold domains"/>
    <property type="match status" value="1"/>
</dbReference>
<name>A0A8T9B3S5_9HELO</name>
<sequence length="109" mass="12026">MGSLSSLSLCWIRAWIGFFYLIRKAGDIYLLLVEPPGTLRKYGEKGSWAIINGVEDVLGAEYTLTLASHGFNTLLLSHTQSKLETLTQDFNSRCSGVQTKVLVTDPSNT</sequence>
<comment type="similarity">
    <text evidence="1">Belongs to the short-chain dehydrogenases/reductases (SDR) family.</text>
</comment>
<accession>A0A8T9B3S5</accession>
<protein>
    <submittedName>
        <fullName evidence="3">Very-long-chain 3-oxoacyl-CoA reductase</fullName>
    </submittedName>
</protein>
<organism evidence="3 4">
    <name type="scientific">Lachnellula arida</name>
    <dbReference type="NCBI Taxonomy" id="1316785"/>
    <lineage>
        <taxon>Eukaryota</taxon>
        <taxon>Fungi</taxon>
        <taxon>Dikarya</taxon>
        <taxon>Ascomycota</taxon>
        <taxon>Pezizomycotina</taxon>
        <taxon>Leotiomycetes</taxon>
        <taxon>Helotiales</taxon>
        <taxon>Lachnaceae</taxon>
        <taxon>Lachnellula</taxon>
    </lineage>
</organism>
<proteinExistence type="inferred from homology"/>
<dbReference type="Gene3D" id="3.40.50.720">
    <property type="entry name" value="NAD(P)-binding Rossmann-like Domain"/>
    <property type="match status" value="1"/>
</dbReference>
<evidence type="ECO:0000256" key="1">
    <source>
        <dbReference type="ARBA" id="ARBA00006484"/>
    </source>
</evidence>
<dbReference type="OrthoDB" id="5545019at2759"/>
<keyword evidence="2" id="KW-0560">Oxidoreductase</keyword>
<evidence type="ECO:0000313" key="4">
    <source>
        <dbReference type="Proteomes" id="UP000469559"/>
    </source>
</evidence>
<dbReference type="PANTHER" id="PTHR43899:SF13">
    <property type="entry name" value="RH59310P"/>
    <property type="match status" value="1"/>
</dbReference>
<dbReference type="GO" id="GO:0016491">
    <property type="term" value="F:oxidoreductase activity"/>
    <property type="evidence" value="ECO:0007669"/>
    <property type="project" value="UniProtKB-KW"/>
</dbReference>
<keyword evidence="4" id="KW-1185">Reference proteome</keyword>
<dbReference type="InterPro" id="IPR051019">
    <property type="entry name" value="VLCFA-Steroid_DH"/>
</dbReference>
<gene>
    <name evidence="3" type="ORF">LARI1_G007275</name>
</gene>